<dbReference type="Proteomes" id="UP001049176">
    <property type="component" value="Chromosome 9"/>
</dbReference>
<dbReference type="EMBL" id="CM032189">
    <property type="protein sequence ID" value="KAG7087713.1"/>
    <property type="molecule type" value="Genomic_DNA"/>
</dbReference>
<proteinExistence type="inferred from homology"/>
<dbReference type="GO" id="GO:0047911">
    <property type="term" value="F:galacturan 1,4-alpha-galacturonidase activity"/>
    <property type="evidence" value="ECO:0007669"/>
    <property type="project" value="UniProtKB-EC"/>
</dbReference>
<dbReference type="GO" id="GO:0071555">
    <property type="term" value="P:cell wall organization"/>
    <property type="evidence" value="ECO:0007669"/>
    <property type="project" value="UniProtKB-KW"/>
</dbReference>
<evidence type="ECO:0000256" key="17">
    <source>
        <dbReference type="SAM" id="MobiDB-lite"/>
    </source>
</evidence>
<keyword evidence="7" id="KW-1015">Disulfide bond</keyword>
<dbReference type="EC" id="3.2.1.67" evidence="12"/>
<evidence type="ECO:0000256" key="10">
    <source>
        <dbReference type="ARBA" id="ARBA00023316"/>
    </source>
</evidence>
<evidence type="ECO:0000256" key="5">
    <source>
        <dbReference type="ARBA" id="ARBA00022737"/>
    </source>
</evidence>
<evidence type="ECO:0000313" key="19">
    <source>
        <dbReference type="Proteomes" id="UP001049176"/>
    </source>
</evidence>
<evidence type="ECO:0000256" key="7">
    <source>
        <dbReference type="ARBA" id="ARBA00023157"/>
    </source>
</evidence>
<evidence type="ECO:0000256" key="4">
    <source>
        <dbReference type="ARBA" id="ARBA00022729"/>
    </source>
</evidence>
<organism evidence="18 19">
    <name type="scientific">Marasmius oreades</name>
    <name type="common">fairy-ring Marasmius</name>
    <dbReference type="NCBI Taxonomy" id="181124"/>
    <lineage>
        <taxon>Eukaryota</taxon>
        <taxon>Fungi</taxon>
        <taxon>Dikarya</taxon>
        <taxon>Basidiomycota</taxon>
        <taxon>Agaricomycotina</taxon>
        <taxon>Agaricomycetes</taxon>
        <taxon>Agaricomycetidae</taxon>
        <taxon>Agaricales</taxon>
        <taxon>Marasmiineae</taxon>
        <taxon>Marasmiaceae</taxon>
        <taxon>Marasmius</taxon>
    </lineage>
</organism>
<dbReference type="RefSeq" id="XP_043004184.1">
    <property type="nucleotide sequence ID" value="XM_043158829.1"/>
</dbReference>
<dbReference type="GO" id="GO:0004650">
    <property type="term" value="F:polygalacturonase activity"/>
    <property type="evidence" value="ECO:0007669"/>
    <property type="project" value="InterPro"/>
</dbReference>
<dbReference type="InterPro" id="IPR012334">
    <property type="entry name" value="Pectin_lyas_fold"/>
</dbReference>
<reference evidence="18" key="1">
    <citation type="journal article" date="2021" name="Genome Biol. Evol.">
        <title>The assembled and annotated genome of the fairy-ring fungus Marasmius oreades.</title>
        <authorList>
            <person name="Hiltunen M."/>
            <person name="Ament-Velasquez S.L."/>
            <person name="Johannesson H."/>
        </authorList>
    </citation>
    <scope>NUCLEOTIDE SEQUENCE</scope>
    <source>
        <strain evidence="18">03SP1</strain>
    </source>
</reference>
<keyword evidence="9 16" id="KW-0326">Glycosidase</keyword>
<keyword evidence="10" id="KW-0961">Cell wall biogenesis/degradation</keyword>
<dbReference type="PANTHER" id="PTHR31736:SF11">
    <property type="entry name" value="EXOPOLYGALACTURONASE C-RELATED"/>
    <property type="match status" value="1"/>
</dbReference>
<evidence type="ECO:0000256" key="8">
    <source>
        <dbReference type="ARBA" id="ARBA00023180"/>
    </source>
</evidence>
<accession>A0A9P7RQU8</accession>
<dbReference type="AlphaFoldDB" id="A0A9P7RQU8"/>
<dbReference type="GeneID" id="66082735"/>
<gene>
    <name evidence="18" type="ORF">E1B28_013660</name>
</gene>
<evidence type="ECO:0000256" key="2">
    <source>
        <dbReference type="ARBA" id="ARBA00008834"/>
    </source>
</evidence>
<comment type="similarity">
    <text evidence="2 16">Belongs to the glycosyl hydrolase 28 family.</text>
</comment>
<evidence type="ECO:0000256" key="1">
    <source>
        <dbReference type="ARBA" id="ARBA00004613"/>
    </source>
</evidence>
<name>A0A9P7RQU8_9AGAR</name>
<dbReference type="SUPFAM" id="SSF51126">
    <property type="entry name" value="Pectin lyase-like"/>
    <property type="match status" value="1"/>
</dbReference>
<feature type="region of interest" description="Disordered" evidence="17">
    <location>
        <begin position="1"/>
        <end position="21"/>
    </location>
</feature>
<dbReference type="GO" id="GO:0005576">
    <property type="term" value="C:extracellular region"/>
    <property type="evidence" value="ECO:0007669"/>
    <property type="project" value="UniProtKB-SubCell"/>
</dbReference>
<evidence type="ECO:0000256" key="6">
    <source>
        <dbReference type="ARBA" id="ARBA00022801"/>
    </source>
</evidence>
<evidence type="ECO:0000256" key="13">
    <source>
        <dbReference type="ARBA" id="ARBA00041474"/>
    </source>
</evidence>
<evidence type="ECO:0000256" key="14">
    <source>
        <dbReference type="ARBA" id="ARBA00042262"/>
    </source>
</evidence>
<keyword evidence="6 16" id="KW-0378">Hydrolase</keyword>
<keyword evidence="8" id="KW-0325">Glycoprotein</keyword>
<keyword evidence="19" id="KW-1185">Reference proteome</keyword>
<comment type="caution">
    <text evidence="18">The sequence shown here is derived from an EMBL/GenBank/DDBJ whole genome shotgun (WGS) entry which is preliminary data.</text>
</comment>
<dbReference type="InterPro" id="IPR000743">
    <property type="entry name" value="Glyco_hydro_28"/>
</dbReference>
<evidence type="ECO:0000256" key="15">
    <source>
        <dbReference type="ARBA" id="ARBA00048766"/>
    </source>
</evidence>
<comment type="function">
    <text evidence="11">Specific in hydrolyzing the terminal glycosidic bond of polygalacturonic acid and oligogalacturonates.</text>
</comment>
<dbReference type="Gene3D" id="2.160.20.10">
    <property type="entry name" value="Single-stranded right-handed beta-helix, Pectin lyase-like"/>
    <property type="match status" value="1"/>
</dbReference>
<evidence type="ECO:0000256" key="11">
    <source>
        <dbReference type="ARBA" id="ARBA00037312"/>
    </source>
</evidence>
<dbReference type="GO" id="GO:0005975">
    <property type="term" value="P:carbohydrate metabolic process"/>
    <property type="evidence" value="ECO:0007669"/>
    <property type="project" value="InterPro"/>
</dbReference>
<dbReference type="KEGG" id="more:E1B28_013660"/>
<evidence type="ECO:0000256" key="16">
    <source>
        <dbReference type="RuleBase" id="RU361169"/>
    </source>
</evidence>
<comment type="subcellular location">
    <subcellularLocation>
        <location evidence="1">Secreted</location>
    </subcellularLocation>
</comment>
<dbReference type="PANTHER" id="PTHR31736">
    <property type="match status" value="1"/>
</dbReference>
<keyword evidence="5" id="KW-0677">Repeat</keyword>
<keyword evidence="3" id="KW-0964">Secreted</keyword>
<evidence type="ECO:0000256" key="12">
    <source>
        <dbReference type="ARBA" id="ARBA00038933"/>
    </source>
</evidence>
<protein>
    <recommendedName>
        <fullName evidence="12">galacturonan 1,4-alpha-galacturonidase</fullName>
        <ecNumber evidence="12">3.2.1.67</ecNumber>
    </recommendedName>
    <alternativeName>
        <fullName evidence="13">Galacturan 1,4-alpha-galacturonidase C</fullName>
    </alternativeName>
    <alternativeName>
        <fullName evidence="14">Poly(1,4-alpha-D-galacturonide)galacturonohydrolase C</fullName>
    </alternativeName>
</protein>
<evidence type="ECO:0000256" key="3">
    <source>
        <dbReference type="ARBA" id="ARBA00022525"/>
    </source>
</evidence>
<comment type="catalytic activity">
    <reaction evidence="15">
        <text>[(1-&gt;4)-alpha-D-galacturonosyl](n) + H2O = alpha-D-galacturonate + [(1-&gt;4)-alpha-D-galacturonosyl](n-1)</text>
        <dbReference type="Rhea" id="RHEA:14117"/>
        <dbReference type="Rhea" id="RHEA-COMP:14570"/>
        <dbReference type="Rhea" id="RHEA-COMP:14572"/>
        <dbReference type="ChEBI" id="CHEBI:15377"/>
        <dbReference type="ChEBI" id="CHEBI:58658"/>
        <dbReference type="ChEBI" id="CHEBI:140523"/>
        <dbReference type="EC" id="3.2.1.67"/>
    </reaction>
</comment>
<sequence>MNCPRSFHGGPRNGTKEVYHSSQDDGPIMAFPRSTLAALTTIVVFFLSTFAVHAAECVVDANNNGADDSEHILQAFDSCKENSVIRFQQTNYSAHTPVSLTGLKNVTIHLDGNLNLPNNISQVQQAINVTKNQPSTYATPWFYFSGEDVSLIGSDNPEWGRFNGFGQRWWDIGNRTLRPQLATFNVTNGLLRGLKVIKPVAWGWNLPGTNIRVENHFVDAKPDNSTRDSTVSFPFNTDGINVSGNNITIDGYYGHNGDDCVSIINGARNVLAQNGYCGFSSHGLSIGSLGRGGSEQTVQNVTFKNWTMDGAVYGARFKSWTGGRGWADNVTWEDITLVNVSTGIFITQNYYDQDKGARPQNTNQTSTKISNFTFKNFTGGLNLNWTDGTCISNPCWNYVQGGDATQGIIFDLYPGTALNIAVQDVKIHPNDKPENATTVICDPSTLAAGEQDTLGFQCQNGPFVATQIKSGGGSSGSGNGAFRSTASGMGVVTVLVVLGGLLL</sequence>
<evidence type="ECO:0000313" key="18">
    <source>
        <dbReference type="EMBL" id="KAG7087713.1"/>
    </source>
</evidence>
<keyword evidence="4" id="KW-0732">Signal</keyword>
<dbReference type="Pfam" id="PF00295">
    <property type="entry name" value="Glyco_hydro_28"/>
    <property type="match status" value="1"/>
</dbReference>
<dbReference type="OrthoDB" id="187139at2759"/>
<evidence type="ECO:0000256" key="9">
    <source>
        <dbReference type="ARBA" id="ARBA00023295"/>
    </source>
</evidence>
<dbReference type="InterPro" id="IPR011050">
    <property type="entry name" value="Pectin_lyase_fold/virulence"/>
</dbReference>